<sequence>MPEIQSFRPKLFYDGGCPICSREVALYRSGPGAERLDWVDLSQCGTADLGPGLSREAALGRLHLRLADGRLLSGAAAFTALWTLLPRWAWLGRSLSPAPMQWLLEAAYRLFLRLRRLWRRPLRP</sequence>
<evidence type="ECO:0000313" key="1">
    <source>
        <dbReference type="EMBL" id="CAJ49199.1"/>
    </source>
</evidence>
<reference evidence="1 2" key="1">
    <citation type="journal article" date="2006" name="J. Bacteriol.">
        <title>Comparison of the genome sequence of the poultry pathogen Bordetella avium with those of B. bronchiseptica, B. pertussis, and B. parapertussis reveals extensive diversity in surface structures associated with host interaction.</title>
        <authorList>
            <person name="Sebaihia M."/>
            <person name="Preston A."/>
            <person name="Maskell D.J."/>
            <person name="Kuzmiak H."/>
            <person name="Connell T.D."/>
            <person name="King N.D."/>
            <person name="Orndorff P.E."/>
            <person name="Miyamoto D.M."/>
            <person name="Thomson N.R."/>
            <person name="Harris D."/>
            <person name="Goble A."/>
            <person name="Lord A."/>
            <person name="Murphy L."/>
            <person name="Quail M.A."/>
            <person name="Rutter S."/>
            <person name="Squares R."/>
            <person name="Squares S."/>
            <person name="Woodward J."/>
            <person name="Parkhill J."/>
            <person name="Temple L.M."/>
        </authorList>
    </citation>
    <scope>NUCLEOTIDE SEQUENCE [LARGE SCALE GENOMIC DNA]</scope>
    <source>
        <strain evidence="1 2">197N</strain>
    </source>
</reference>
<dbReference type="Pfam" id="PF04134">
    <property type="entry name" value="DCC1-like"/>
    <property type="match status" value="1"/>
</dbReference>
<dbReference type="Proteomes" id="UP000001977">
    <property type="component" value="Chromosome"/>
</dbReference>
<evidence type="ECO:0000313" key="2">
    <source>
        <dbReference type="Proteomes" id="UP000001977"/>
    </source>
</evidence>
<proteinExistence type="predicted"/>
<dbReference type="InterPro" id="IPR044691">
    <property type="entry name" value="DCC1_Trx"/>
</dbReference>
<dbReference type="GO" id="GO:0015035">
    <property type="term" value="F:protein-disulfide reductase activity"/>
    <property type="evidence" value="ECO:0007669"/>
    <property type="project" value="InterPro"/>
</dbReference>
<dbReference type="GeneID" id="92935350"/>
<dbReference type="eggNOG" id="COG3011">
    <property type="taxonomic scope" value="Bacteria"/>
</dbReference>
<name>Q2L1R4_BORA1</name>
<keyword evidence="2" id="KW-1185">Reference proteome</keyword>
<organism evidence="1 2">
    <name type="scientific">Bordetella avium (strain 197N)</name>
    <dbReference type="NCBI Taxonomy" id="360910"/>
    <lineage>
        <taxon>Bacteria</taxon>
        <taxon>Pseudomonadati</taxon>
        <taxon>Pseudomonadota</taxon>
        <taxon>Betaproteobacteria</taxon>
        <taxon>Burkholderiales</taxon>
        <taxon>Alcaligenaceae</taxon>
        <taxon>Bordetella</taxon>
    </lineage>
</organism>
<dbReference type="InterPro" id="IPR007263">
    <property type="entry name" value="DCC1-like"/>
</dbReference>
<evidence type="ECO:0008006" key="3">
    <source>
        <dbReference type="Google" id="ProtNLM"/>
    </source>
</evidence>
<dbReference type="PANTHER" id="PTHR34290:SF2">
    <property type="entry name" value="OS04G0668800 PROTEIN"/>
    <property type="match status" value="1"/>
</dbReference>
<dbReference type="EMBL" id="AM167904">
    <property type="protein sequence ID" value="CAJ49199.1"/>
    <property type="molecule type" value="Genomic_DNA"/>
</dbReference>
<dbReference type="STRING" id="360910.BAV1589"/>
<dbReference type="RefSeq" id="WP_012417261.1">
    <property type="nucleotide sequence ID" value="NC_010645.1"/>
</dbReference>
<gene>
    <name evidence="1" type="ordered locus">BAV1589</name>
</gene>
<dbReference type="HOGENOM" id="CLU_086500_3_2_4"/>
<dbReference type="PANTHER" id="PTHR34290">
    <property type="entry name" value="SI:CH73-390P7.2"/>
    <property type="match status" value="1"/>
</dbReference>
<protein>
    <recommendedName>
        <fullName evidence="3">DUF393 domain-containing protein</fullName>
    </recommendedName>
</protein>
<dbReference type="AlphaFoldDB" id="Q2L1R4"/>
<dbReference type="OrthoDB" id="5294764at2"/>
<dbReference type="KEGG" id="bav:BAV1589"/>
<accession>Q2L1R4</accession>